<evidence type="ECO:0000313" key="5">
    <source>
        <dbReference type="Proteomes" id="UP000811899"/>
    </source>
</evidence>
<dbReference type="InterPro" id="IPR005025">
    <property type="entry name" value="FMN_Rdtase-like_dom"/>
</dbReference>
<name>A0AAW4L0T8_9BACT</name>
<dbReference type="PANTHER" id="PTHR43278">
    <property type="entry name" value="NAD(P)H-DEPENDENT FMN-CONTAINING OXIDOREDUCTASE YWQN-RELATED"/>
    <property type="match status" value="1"/>
</dbReference>
<dbReference type="Proteomes" id="UP000811899">
    <property type="component" value="Unassembled WGS sequence"/>
</dbReference>
<dbReference type="InterPro" id="IPR051796">
    <property type="entry name" value="ISF_SsuE-like"/>
</dbReference>
<evidence type="ECO:0000256" key="1">
    <source>
        <dbReference type="ARBA" id="ARBA00022630"/>
    </source>
</evidence>
<dbReference type="Pfam" id="PF03358">
    <property type="entry name" value="FMN_red"/>
    <property type="match status" value="1"/>
</dbReference>
<comment type="caution">
    <text evidence="4">The sequence shown here is derived from an EMBL/GenBank/DDBJ whole genome shotgun (WGS) entry which is preliminary data.</text>
</comment>
<sequence length="191" mass="21002">MKIACLLGSPRSGSCSAAIAGEFVKAAVELGATAETFTLNSLNYRGCQGCYACKKTLDHCILQDDLTKVLDSVKEADILVMASPVYYGDITAQTKGFFDRTFSYLKPDYITNAAPSRLAPEKKMVMVQTQGQPDQKMFSDIFSRYRMFLDWTGYKDCRLIRACGLSPDSTAETLAPFLQEARALAGEMLTP</sequence>
<proteinExistence type="predicted"/>
<dbReference type="GO" id="GO:0016491">
    <property type="term" value="F:oxidoreductase activity"/>
    <property type="evidence" value="ECO:0007669"/>
    <property type="project" value="InterPro"/>
</dbReference>
<protein>
    <submittedName>
        <fullName evidence="4">Flavodoxin family protein</fullName>
    </submittedName>
</protein>
<dbReference type="InterPro" id="IPR029039">
    <property type="entry name" value="Flavoprotein-like_sf"/>
</dbReference>
<dbReference type="RefSeq" id="WP_214170554.1">
    <property type="nucleotide sequence ID" value="NZ_JAHCVJ010000002.1"/>
</dbReference>
<dbReference type="EMBL" id="JAHCVJ010000002">
    <property type="protein sequence ID" value="MBT0663767.1"/>
    <property type="molecule type" value="Genomic_DNA"/>
</dbReference>
<keyword evidence="1" id="KW-0285">Flavoprotein</keyword>
<feature type="domain" description="NADPH-dependent FMN reductase-like" evidence="3">
    <location>
        <begin position="1"/>
        <end position="108"/>
    </location>
</feature>
<accession>A0AAW4L0T8</accession>
<reference evidence="4 5" key="1">
    <citation type="submission" date="2021-05" db="EMBL/GenBank/DDBJ databases">
        <title>The draft genome of Geobacter pelophilus DSM 12255.</title>
        <authorList>
            <person name="Xu Z."/>
            <person name="Masuda Y."/>
            <person name="Itoh H."/>
            <person name="Senoo K."/>
        </authorList>
    </citation>
    <scope>NUCLEOTIDE SEQUENCE [LARGE SCALE GENOMIC DNA]</scope>
    <source>
        <strain evidence="4 5">DSM 12255</strain>
    </source>
</reference>
<dbReference type="SUPFAM" id="SSF52218">
    <property type="entry name" value="Flavoproteins"/>
    <property type="match status" value="1"/>
</dbReference>
<evidence type="ECO:0000313" key="4">
    <source>
        <dbReference type="EMBL" id="MBT0663767.1"/>
    </source>
</evidence>
<gene>
    <name evidence="4" type="ORF">KI809_05575</name>
</gene>
<evidence type="ECO:0000256" key="2">
    <source>
        <dbReference type="ARBA" id="ARBA00022643"/>
    </source>
</evidence>
<evidence type="ECO:0000259" key="3">
    <source>
        <dbReference type="Pfam" id="PF03358"/>
    </source>
</evidence>
<dbReference type="PANTHER" id="PTHR43278:SF2">
    <property type="entry name" value="IRON-SULFUR FLAVOPROTEIN"/>
    <property type="match status" value="1"/>
</dbReference>
<organism evidence="4 5">
    <name type="scientific">Geoanaerobacter pelophilus</name>
    <dbReference type="NCBI Taxonomy" id="60036"/>
    <lineage>
        <taxon>Bacteria</taxon>
        <taxon>Pseudomonadati</taxon>
        <taxon>Thermodesulfobacteriota</taxon>
        <taxon>Desulfuromonadia</taxon>
        <taxon>Geobacterales</taxon>
        <taxon>Geobacteraceae</taxon>
        <taxon>Geoanaerobacter</taxon>
    </lineage>
</organism>
<dbReference type="AlphaFoldDB" id="A0AAW4L0T8"/>
<keyword evidence="5" id="KW-1185">Reference proteome</keyword>
<dbReference type="Gene3D" id="3.40.50.360">
    <property type="match status" value="1"/>
</dbReference>
<keyword evidence="2" id="KW-0288">FMN</keyword>